<gene>
    <name evidence="2" type="ORF">EVAR_36145_1</name>
</gene>
<organism evidence="2 3">
    <name type="scientific">Eumeta variegata</name>
    <name type="common">Bagworm moth</name>
    <name type="synonym">Eumeta japonica</name>
    <dbReference type="NCBI Taxonomy" id="151549"/>
    <lineage>
        <taxon>Eukaryota</taxon>
        <taxon>Metazoa</taxon>
        <taxon>Ecdysozoa</taxon>
        <taxon>Arthropoda</taxon>
        <taxon>Hexapoda</taxon>
        <taxon>Insecta</taxon>
        <taxon>Pterygota</taxon>
        <taxon>Neoptera</taxon>
        <taxon>Endopterygota</taxon>
        <taxon>Lepidoptera</taxon>
        <taxon>Glossata</taxon>
        <taxon>Ditrysia</taxon>
        <taxon>Tineoidea</taxon>
        <taxon>Psychidae</taxon>
        <taxon>Oiketicinae</taxon>
        <taxon>Eumeta</taxon>
    </lineage>
</organism>
<dbReference type="AlphaFoldDB" id="A0A4C1X2V9"/>
<evidence type="ECO:0000256" key="1">
    <source>
        <dbReference type="SAM" id="MobiDB-lite"/>
    </source>
</evidence>
<reference evidence="2 3" key="1">
    <citation type="journal article" date="2019" name="Commun. Biol.">
        <title>The bagworm genome reveals a unique fibroin gene that provides high tensile strength.</title>
        <authorList>
            <person name="Kono N."/>
            <person name="Nakamura H."/>
            <person name="Ohtoshi R."/>
            <person name="Tomita M."/>
            <person name="Numata K."/>
            <person name="Arakawa K."/>
        </authorList>
    </citation>
    <scope>NUCLEOTIDE SEQUENCE [LARGE SCALE GENOMIC DNA]</scope>
</reference>
<dbReference type="EMBL" id="BGZK01000717">
    <property type="protein sequence ID" value="GBP57493.1"/>
    <property type="molecule type" value="Genomic_DNA"/>
</dbReference>
<evidence type="ECO:0000313" key="2">
    <source>
        <dbReference type="EMBL" id="GBP57493.1"/>
    </source>
</evidence>
<dbReference type="Proteomes" id="UP000299102">
    <property type="component" value="Unassembled WGS sequence"/>
</dbReference>
<feature type="region of interest" description="Disordered" evidence="1">
    <location>
        <begin position="1"/>
        <end position="41"/>
    </location>
</feature>
<sequence>MRTHKYPVGEAAQRRLMRRRPGARAARGRWGGATKKDRGAAGRRGGYLASWFSVPETQSDYGGRVRLNRNNRPLSVCTRTGGTVETALSTVNCRLRSGDLSRTGRRRWVFEKGKSATKMNNFSSEYSRYYRELQSNFRLSALGQRLQHR</sequence>
<keyword evidence="3" id="KW-1185">Reference proteome</keyword>
<proteinExistence type="predicted"/>
<comment type="caution">
    <text evidence="2">The sequence shown here is derived from an EMBL/GenBank/DDBJ whole genome shotgun (WGS) entry which is preliminary data.</text>
</comment>
<accession>A0A4C1X2V9</accession>
<protein>
    <submittedName>
        <fullName evidence="2">Uncharacterized protein</fullName>
    </submittedName>
</protein>
<name>A0A4C1X2V9_EUMVA</name>
<evidence type="ECO:0000313" key="3">
    <source>
        <dbReference type="Proteomes" id="UP000299102"/>
    </source>
</evidence>